<proteinExistence type="predicted"/>
<name>A0A9P7XJ70_9FUNG</name>
<evidence type="ECO:0000256" key="1">
    <source>
        <dbReference type="SAM" id="MobiDB-lite"/>
    </source>
</evidence>
<dbReference type="Proteomes" id="UP000707451">
    <property type="component" value="Unassembled WGS sequence"/>
</dbReference>
<feature type="region of interest" description="Disordered" evidence="1">
    <location>
        <begin position="95"/>
        <end position="152"/>
    </location>
</feature>
<accession>A0A9P7XJ70</accession>
<keyword evidence="3" id="KW-1185">Reference proteome</keyword>
<dbReference type="AlphaFoldDB" id="A0A9P7XJ70"/>
<organism evidence="2 3">
    <name type="scientific">Linnemannia hyalina</name>
    <dbReference type="NCBI Taxonomy" id="64524"/>
    <lineage>
        <taxon>Eukaryota</taxon>
        <taxon>Fungi</taxon>
        <taxon>Fungi incertae sedis</taxon>
        <taxon>Mucoromycota</taxon>
        <taxon>Mortierellomycotina</taxon>
        <taxon>Mortierellomycetes</taxon>
        <taxon>Mortierellales</taxon>
        <taxon>Mortierellaceae</taxon>
        <taxon>Linnemannia</taxon>
    </lineage>
</organism>
<protein>
    <submittedName>
        <fullName evidence="2">Uncharacterized protein</fullName>
    </submittedName>
</protein>
<sequence>MWPRCDGLIQIQGEPPLNIAVLEAAKEFDTTGSKFLFDTQKVIRTLHDMLRSRLAGLRLADDISQFKLNLRILKHLLVTKQLLQTTKEIIHEAPSNWDVDGGDYDEAHEVEEELRSSQHMPTTPRRKVQPPKLQTSPGRITRIRSKSAVRNK</sequence>
<evidence type="ECO:0000313" key="3">
    <source>
        <dbReference type="Proteomes" id="UP000707451"/>
    </source>
</evidence>
<evidence type="ECO:0000313" key="2">
    <source>
        <dbReference type="EMBL" id="KAG9061108.1"/>
    </source>
</evidence>
<dbReference type="OrthoDB" id="2397721at2759"/>
<comment type="caution">
    <text evidence="2">The sequence shown here is derived from an EMBL/GenBank/DDBJ whole genome shotgun (WGS) entry which is preliminary data.</text>
</comment>
<feature type="compositionally biased region" description="Basic residues" evidence="1">
    <location>
        <begin position="141"/>
        <end position="152"/>
    </location>
</feature>
<feature type="compositionally biased region" description="Acidic residues" evidence="1">
    <location>
        <begin position="100"/>
        <end position="112"/>
    </location>
</feature>
<gene>
    <name evidence="2" type="ORF">KI688_007737</name>
</gene>
<reference evidence="2" key="1">
    <citation type="submission" date="2021-06" db="EMBL/GenBank/DDBJ databases">
        <title>Genome Sequence of Mortierella hyaline Strain SCG-10, a Cold-Adapted, Nitrate-Reducing Fungus Isolated from Soil in Minnesota, USA.</title>
        <authorList>
            <person name="Aldossari N."/>
        </authorList>
    </citation>
    <scope>NUCLEOTIDE SEQUENCE</scope>
    <source>
        <strain evidence="2">SCG-10</strain>
    </source>
</reference>
<dbReference type="EMBL" id="JAHRHY010000026">
    <property type="protein sequence ID" value="KAG9061108.1"/>
    <property type="molecule type" value="Genomic_DNA"/>
</dbReference>